<gene>
    <name evidence="3" type="ORF">DERYTH_LOCUS17533</name>
</gene>
<proteinExistence type="predicted"/>
<dbReference type="InterPro" id="IPR012337">
    <property type="entry name" value="RNaseH-like_sf"/>
</dbReference>
<dbReference type="AlphaFoldDB" id="A0A9N9J1F8"/>
<dbReference type="InterPro" id="IPR025525">
    <property type="entry name" value="hAT-like_transposase_RNase-H"/>
</dbReference>
<dbReference type="Proteomes" id="UP000789405">
    <property type="component" value="Unassembled WGS sequence"/>
</dbReference>
<dbReference type="InterPro" id="IPR008906">
    <property type="entry name" value="HATC_C_dom"/>
</dbReference>
<protein>
    <submittedName>
        <fullName evidence="3">26209_t:CDS:1</fullName>
    </submittedName>
</protein>
<dbReference type="GO" id="GO:0046983">
    <property type="term" value="F:protein dimerization activity"/>
    <property type="evidence" value="ECO:0007669"/>
    <property type="project" value="InterPro"/>
</dbReference>
<comment type="caution">
    <text evidence="3">The sequence shown here is derived from an EMBL/GenBank/DDBJ whole genome shotgun (WGS) entry which is preliminary data.</text>
</comment>
<dbReference type="OrthoDB" id="1937594at2759"/>
<evidence type="ECO:0000259" key="2">
    <source>
        <dbReference type="Pfam" id="PF14372"/>
    </source>
</evidence>
<dbReference type="EMBL" id="CAJVPY010016635">
    <property type="protein sequence ID" value="CAG8758007.1"/>
    <property type="molecule type" value="Genomic_DNA"/>
</dbReference>
<organism evidence="3 4">
    <name type="scientific">Dentiscutata erythropus</name>
    <dbReference type="NCBI Taxonomy" id="1348616"/>
    <lineage>
        <taxon>Eukaryota</taxon>
        <taxon>Fungi</taxon>
        <taxon>Fungi incertae sedis</taxon>
        <taxon>Mucoromycota</taxon>
        <taxon>Glomeromycotina</taxon>
        <taxon>Glomeromycetes</taxon>
        <taxon>Diversisporales</taxon>
        <taxon>Gigasporaceae</taxon>
        <taxon>Dentiscutata</taxon>
    </lineage>
</organism>
<evidence type="ECO:0000259" key="1">
    <source>
        <dbReference type="Pfam" id="PF05699"/>
    </source>
</evidence>
<feature type="domain" description="hAT-like transposase RNase-H fold" evidence="2">
    <location>
        <begin position="6"/>
        <end position="75"/>
    </location>
</feature>
<reference evidence="3" key="1">
    <citation type="submission" date="2021-06" db="EMBL/GenBank/DDBJ databases">
        <authorList>
            <person name="Kallberg Y."/>
            <person name="Tangrot J."/>
            <person name="Rosling A."/>
        </authorList>
    </citation>
    <scope>NUCLEOTIDE SEQUENCE</scope>
    <source>
        <strain evidence="3">MA453B</strain>
    </source>
</reference>
<feature type="non-terminal residue" evidence="3">
    <location>
        <position position="1"/>
    </location>
</feature>
<feature type="domain" description="HAT C-terminal dimerisation" evidence="1">
    <location>
        <begin position="130"/>
        <end position="174"/>
    </location>
</feature>
<sequence>MRFHLDSFIRNICQAIIEKFNKYWEHSSFLHMTACILDPCYKMQFISYYYCEKEKLTVYDLNEKMQDIQVKFEDLYLRTYHSLSTSDYDNGNIVNIESNISIFENHIDDFFKYAAKQTWVSKNDPLSKVKQYLDEPIASKNINILEWWKHNKDQLPNLSAMAQDFLAIPATTLYQNRCLAMQ</sequence>
<evidence type="ECO:0000313" key="4">
    <source>
        <dbReference type="Proteomes" id="UP000789405"/>
    </source>
</evidence>
<dbReference type="SUPFAM" id="SSF53098">
    <property type="entry name" value="Ribonuclease H-like"/>
    <property type="match status" value="1"/>
</dbReference>
<accession>A0A9N9J1F8</accession>
<dbReference type="GO" id="GO:0003677">
    <property type="term" value="F:DNA binding"/>
    <property type="evidence" value="ECO:0007669"/>
    <property type="project" value="InterPro"/>
</dbReference>
<dbReference type="PANTHER" id="PTHR23272">
    <property type="entry name" value="BED FINGER-RELATED"/>
    <property type="match status" value="1"/>
</dbReference>
<dbReference type="Pfam" id="PF14372">
    <property type="entry name" value="hAT-like_RNase-H"/>
    <property type="match status" value="1"/>
</dbReference>
<dbReference type="Pfam" id="PF05699">
    <property type="entry name" value="Dimer_Tnp_hAT"/>
    <property type="match status" value="1"/>
</dbReference>
<name>A0A9N9J1F8_9GLOM</name>
<keyword evidence="4" id="KW-1185">Reference proteome</keyword>
<evidence type="ECO:0000313" key="3">
    <source>
        <dbReference type="EMBL" id="CAG8758007.1"/>
    </source>
</evidence>